<keyword evidence="4" id="KW-1185">Reference proteome</keyword>
<dbReference type="AlphaFoldDB" id="A0A2T3JN45"/>
<dbReference type="PANTHER" id="PTHR43084">
    <property type="entry name" value="PERSULFIDE DIOXYGENASE ETHE1"/>
    <property type="match status" value="1"/>
</dbReference>
<reference evidence="3 4" key="1">
    <citation type="submission" date="2018-01" db="EMBL/GenBank/DDBJ databases">
        <title>Whole genome sequencing of Histamine producing bacteria.</title>
        <authorList>
            <person name="Butler K."/>
        </authorList>
    </citation>
    <scope>NUCLEOTIDE SEQUENCE [LARGE SCALE GENOMIC DNA]</scope>
    <source>
        <strain evidence="3 4">JCM 12947</strain>
    </source>
</reference>
<dbReference type="OrthoDB" id="9784009at2"/>
<dbReference type="GO" id="GO:0016787">
    <property type="term" value="F:hydrolase activity"/>
    <property type="evidence" value="ECO:0007669"/>
    <property type="project" value="UniProtKB-KW"/>
</dbReference>
<dbReference type="GO" id="GO:0006749">
    <property type="term" value="P:glutathione metabolic process"/>
    <property type="evidence" value="ECO:0007669"/>
    <property type="project" value="InterPro"/>
</dbReference>
<dbReference type="CDD" id="cd07724">
    <property type="entry name" value="POD-like_MBL-fold"/>
    <property type="match status" value="1"/>
</dbReference>
<comment type="caution">
    <text evidence="3">The sequence shown here is derived from an EMBL/GenBank/DDBJ whole genome shotgun (WGS) entry which is preliminary data.</text>
</comment>
<dbReference type="Proteomes" id="UP000240987">
    <property type="component" value="Unassembled WGS sequence"/>
</dbReference>
<evidence type="ECO:0000313" key="3">
    <source>
        <dbReference type="EMBL" id="PSU50479.1"/>
    </source>
</evidence>
<dbReference type="GO" id="GO:0046872">
    <property type="term" value="F:metal ion binding"/>
    <property type="evidence" value="ECO:0007669"/>
    <property type="project" value="UniProtKB-KW"/>
</dbReference>
<gene>
    <name evidence="3" type="ORF">C9J12_03925</name>
</gene>
<protein>
    <submittedName>
        <fullName evidence="3">MBL fold metallo-hydrolase</fullName>
    </submittedName>
</protein>
<dbReference type="InterPro" id="IPR051682">
    <property type="entry name" value="Mito_Persulfide_Diox"/>
</dbReference>
<evidence type="ECO:0000259" key="2">
    <source>
        <dbReference type="SMART" id="SM00849"/>
    </source>
</evidence>
<feature type="domain" description="Metallo-beta-lactamase" evidence="2">
    <location>
        <begin position="12"/>
        <end position="193"/>
    </location>
</feature>
<dbReference type="PANTHER" id="PTHR43084:SF1">
    <property type="entry name" value="PERSULFIDE DIOXYGENASE ETHE1, MITOCHONDRIAL"/>
    <property type="match status" value="1"/>
</dbReference>
<dbReference type="Gene3D" id="3.60.15.10">
    <property type="entry name" value="Ribonuclease Z/Hydroxyacylglutathione hydrolase-like"/>
    <property type="match status" value="1"/>
</dbReference>
<keyword evidence="3" id="KW-0378">Hydrolase</keyword>
<dbReference type="SMART" id="SM00849">
    <property type="entry name" value="Lactamase_B"/>
    <property type="match status" value="1"/>
</dbReference>
<dbReference type="EMBL" id="PYMJ01000003">
    <property type="protein sequence ID" value="PSU50479.1"/>
    <property type="molecule type" value="Genomic_DNA"/>
</dbReference>
<evidence type="ECO:0000313" key="4">
    <source>
        <dbReference type="Proteomes" id="UP000240987"/>
    </source>
</evidence>
<dbReference type="RefSeq" id="WP_107241513.1">
    <property type="nucleotide sequence ID" value="NZ_PYMJ01000003.1"/>
</dbReference>
<evidence type="ECO:0000256" key="1">
    <source>
        <dbReference type="ARBA" id="ARBA00022723"/>
    </source>
</evidence>
<sequence>MNVQYFFHRATGTLTYLVSDRGEAVIIDPVLDYNEGKVATTSLQQVINAVKEQGLALKYILETHIHADHLSAALAVKNALSGKTAISRKITDVYDTWLFKLNCQPLAQFDLLLDEGDELSLGGEKVSVLSTPGHTPADLTYHIGDSIFVGDTLFAPKRGTGRADFPGGSAEDLYRSISRLFELPEDTHVYLCHDYPSENEEPELCSSLSIQKSDNVMINTSVTEKQYIEIRSNRDSNLATPKLLDVAIPFNLTYQLPNIA</sequence>
<dbReference type="InterPro" id="IPR001279">
    <property type="entry name" value="Metallo-B-lactamas"/>
</dbReference>
<keyword evidence="1" id="KW-0479">Metal-binding</keyword>
<name>A0A2T3JN45_9GAMM</name>
<dbReference type="InterPro" id="IPR036866">
    <property type="entry name" value="RibonucZ/Hydroxyglut_hydro"/>
</dbReference>
<proteinExistence type="predicted"/>
<organism evidence="3 4">
    <name type="scientific">Photobacterium frigidiphilum</name>
    <dbReference type="NCBI Taxonomy" id="264736"/>
    <lineage>
        <taxon>Bacteria</taxon>
        <taxon>Pseudomonadati</taxon>
        <taxon>Pseudomonadota</taxon>
        <taxon>Gammaproteobacteria</taxon>
        <taxon>Vibrionales</taxon>
        <taxon>Vibrionaceae</taxon>
        <taxon>Photobacterium</taxon>
    </lineage>
</organism>
<dbReference type="GO" id="GO:0070813">
    <property type="term" value="P:hydrogen sulfide metabolic process"/>
    <property type="evidence" value="ECO:0007669"/>
    <property type="project" value="TreeGrafter"/>
</dbReference>
<dbReference type="InterPro" id="IPR044528">
    <property type="entry name" value="POD-like_MBL-fold"/>
</dbReference>
<dbReference type="GO" id="GO:0050313">
    <property type="term" value="F:sulfur dioxygenase activity"/>
    <property type="evidence" value="ECO:0007669"/>
    <property type="project" value="InterPro"/>
</dbReference>
<dbReference type="SUPFAM" id="SSF56281">
    <property type="entry name" value="Metallo-hydrolase/oxidoreductase"/>
    <property type="match status" value="1"/>
</dbReference>
<accession>A0A2T3JN45</accession>
<dbReference type="Pfam" id="PF00753">
    <property type="entry name" value="Lactamase_B"/>
    <property type="match status" value="1"/>
</dbReference>